<evidence type="ECO:0000313" key="2">
    <source>
        <dbReference type="Proteomes" id="UP001497535"/>
    </source>
</evidence>
<evidence type="ECO:0000313" key="1">
    <source>
        <dbReference type="EMBL" id="CAK5106532.1"/>
    </source>
</evidence>
<organism evidence="1 2">
    <name type="scientific">Meloidogyne enterolobii</name>
    <name type="common">Root-knot nematode worm</name>
    <name type="synonym">Meloidogyne mayaguensis</name>
    <dbReference type="NCBI Taxonomy" id="390850"/>
    <lineage>
        <taxon>Eukaryota</taxon>
        <taxon>Metazoa</taxon>
        <taxon>Ecdysozoa</taxon>
        <taxon>Nematoda</taxon>
        <taxon>Chromadorea</taxon>
        <taxon>Rhabditida</taxon>
        <taxon>Tylenchina</taxon>
        <taxon>Tylenchomorpha</taxon>
        <taxon>Tylenchoidea</taxon>
        <taxon>Meloidogynidae</taxon>
        <taxon>Meloidogyninae</taxon>
        <taxon>Meloidogyne</taxon>
    </lineage>
</organism>
<dbReference type="Proteomes" id="UP001497535">
    <property type="component" value="Unassembled WGS sequence"/>
</dbReference>
<reference evidence="1" key="1">
    <citation type="submission" date="2023-11" db="EMBL/GenBank/DDBJ databases">
        <authorList>
            <person name="Poullet M."/>
        </authorList>
    </citation>
    <scope>NUCLEOTIDE SEQUENCE</scope>
    <source>
        <strain evidence="1">E1834</strain>
    </source>
</reference>
<gene>
    <name evidence="1" type="ORF">MENTE1834_LOCUS43487</name>
</gene>
<keyword evidence="2" id="KW-1185">Reference proteome</keyword>
<proteinExistence type="predicted"/>
<comment type="caution">
    <text evidence="1">The sequence shown here is derived from an EMBL/GenBank/DDBJ whole genome shotgun (WGS) entry which is preliminary data.</text>
</comment>
<accession>A0ACB1AWX9</accession>
<sequence>MSQQSEDDPSSTSPLLFSTPPNEIYFGETTIEEGGEGIEKIISTEEKIISETKINFVDEPMKRVNAEEGSHKGEGGLERQPDAFGTSLNQQNSLEDKFKSFSMEENEEENVGELNEDMDFKEEKRENHKISQEKNDSSAAKININNNEILVSSQMMDDKPCASSVIFFSPNNNTKMEEILMEQGEDSEKQGEDSEAKLDLPEDLSTKNNREEEHEDPEPLQSFSNKNSNLLGTTPTTSSISCIKMSASIADLLPSRFPIEENEQNKNNKKESKLEGLAAKTAKMVYSATFNNTFPSCEGEGSMGKEDMKIKKLNQKPLEGDITNKNNSNIPTTKVNTTNRRTSLSKIFTNFRLQLEKTKTAFLTTSSSTDELKKPLNKRKNLNNIPITRSFTTSLASPSTSSSSLDNYLRRRRENKNKGGGGGSFLKKKCVEEKMDKQQQQQYYTTTEDFTASNSEQLTILSGQRVEILNNCDVGEDNNNNNEFVKVAVLDKSDQRENEGMVPKRILTPLDSPGGF</sequence>
<protein>
    <submittedName>
        <fullName evidence="1">Uncharacterized protein</fullName>
    </submittedName>
</protein>
<name>A0ACB1AWX9_MELEN</name>
<dbReference type="EMBL" id="CAVMJV010000122">
    <property type="protein sequence ID" value="CAK5106532.1"/>
    <property type="molecule type" value="Genomic_DNA"/>
</dbReference>